<dbReference type="InterPro" id="IPR044068">
    <property type="entry name" value="CB"/>
</dbReference>
<comment type="caution">
    <text evidence="7">The sequence shown here is derived from an EMBL/GenBank/DDBJ whole genome shotgun (WGS) entry which is preliminary data.</text>
</comment>
<dbReference type="InterPro" id="IPR002104">
    <property type="entry name" value="Integrase_catalytic"/>
</dbReference>
<evidence type="ECO:0000313" key="7">
    <source>
        <dbReference type="EMBL" id="CAH8220639.1"/>
    </source>
</evidence>
<feature type="domain" description="Core-binding (CB)" evidence="6">
    <location>
        <begin position="111"/>
        <end position="199"/>
    </location>
</feature>
<dbReference type="PANTHER" id="PTHR30349">
    <property type="entry name" value="PHAGE INTEGRASE-RELATED"/>
    <property type="match status" value="1"/>
</dbReference>
<protein>
    <recommendedName>
        <fullName evidence="9">Integrase</fullName>
    </recommendedName>
</protein>
<sequence>MNATYLKDALLEKAGQFVDFSHMRAYIKELAKTELLRPNKTNVDWFYKGNIELAQEALQSATTVNQVRFIQSYSEVMKKGLHNDTEGLLSIMDSNDEAGTVSKANTTNSPNTIVSMIDDYITEKEVTGSWTKATLGTKAATVRKLVSYFEACNLESKPIEQITRQDLLEVRTALSNTGLKLSTVNGQIRNIVAVFKYAELLDVIPKSPAVKLLFKDREQKEAKALTEDQINHVLKYFREDWFSTKAKRSKKTIEAMKFIKWIPQIAAITGARLNEVLQLRKGDIKQSENGLCYYINISDSGDNVLKNSASARVVPLIDGAYGFNLKLFLEEIVNTCNADSDNIFRLDNNDRQLNSIKIGKIVKAYRDNHTEVPESLTMHSFRHSMATLCLNKKMPESFAKEILGHTQSITYGLYGSAGVDVERLYKEMLKLWSFIIDN</sequence>
<organism evidence="7 8">
    <name type="scientific">Vibrio aestuarianus</name>
    <dbReference type="NCBI Taxonomy" id="28171"/>
    <lineage>
        <taxon>Bacteria</taxon>
        <taxon>Pseudomonadati</taxon>
        <taxon>Pseudomonadota</taxon>
        <taxon>Gammaproteobacteria</taxon>
        <taxon>Vibrionales</taxon>
        <taxon>Vibrionaceae</taxon>
        <taxon>Vibrio</taxon>
    </lineage>
</organism>
<proteinExistence type="predicted"/>
<dbReference type="InterPro" id="IPR013762">
    <property type="entry name" value="Integrase-like_cat_sf"/>
</dbReference>
<gene>
    <name evidence="7" type="ORF">VAE063_910031</name>
</gene>
<dbReference type="Gene3D" id="1.10.150.130">
    <property type="match status" value="1"/>
</dbReference>
<evidence type="ECO:0000256" key="3">
    <source>
        <dbReference type="ARBA" id="ARBA00023172"/>
    </source>
</evidence>
<reference evidence="7" key="1">
    <citation type="submission" date="2022-06" db="EMBL/GenBank/DDBJ databases">
        <authorList>
            <person name="Goudenege D."/>
            <person name="Le Roux F."/>
        </authorList>
    </citation>
    <scope>NUCLEOTIDE SEQUENCE</scope>
    <source>
        <strain evidence="7">12-063</strain>
    </source>
</reference>
<evidence type="ECO:0000256" key="4">
    <source>
        <dbReference type="PROSITE-ProRule" id="PRU01248"/>
    </source>
</evidence>
<evidence type="ECO:0000256" key="1">
    <source>
        <dbReference type="ARBA" id="ARBA00022908"/>
    </source>
</evidence>
<dbReference type="InterPro" id="IPR050090">
    <property type="entry name" value="Tyrosine_recombinase_XerCD"/>
</dbReference>
<keyword evidence="8" id="KW-1185">Reference proteome</keyword>
<dbReference type="Pfam" id="PF00589">
    <property type="entry name" value="Phage_integrase"/>
    <property type="match status" value="1"/>
</dbReference>
<feature type="domain" description="Tyr recombinase" evidence="5">
    <location>
        <begin position="220"/>
        <end position="429"/>
    </location>
</feature>
<dbReference type="InterPro" id="IPR011010">
    <property type="entry name" value="DNA_brk_join_enz"/>
</dbReference>
<evidence type="ECO:0000256" key="2">
    <source>
        <dbReference type="ARBA" id="ARBA00023125"/>
    </source>
</evidence>
<keyword evidence="3" id="KW-0233">DNA recombination</keyword>
<evidence type="ECO:0000259" key="6">
    <source>
        <dbReference type="PROSITE" id="PS51900"/>
    </source>
</evidence>
<dbReference type="Gene3D" id="1.10.443.10">
    <property type="entry name" value="Intergrase catalytic core"/>
    <property type="match status" value="1"/>
</dbReference>
<evidence type="ECO:0008006" key="9">
    <source>
        <dbReference type="Google" id="ProtNLM"/>
    </source>
</evidence>
<dbReference type="Proteomes" id="UP001152658">
    <property type="component" value="Unassembled WGS sequence"/>
</dbReference>
<dbReference type="InterPro" id="IPR010998">
    <property type="entry name" value="Integrase_recombinase_N"/>
</dbReference>
<accession>A0ABN8TPW4</accession>
<keyword evidence="2 4" id="KW-0238">DNA-binding</keyword>
<name>A0ABN8TPW4_9VIBR</name>
<dbReference type="EMBL" id="CALYLK010000132">
    <property type="protein sequence ID" value="CAH8220639.1"/>
    <property type="molecule type" value="Genomic_DNA"/>
</dbReference>
<keyword evidence="1" id="KW-0229">DNA integration</keyword>
<evidence type="ECO:0000313" key="8">
    <source>
        <dbReference type="Proteomes" id="UP001152658"/>
    </source>
</evidence>
<dbReference type="PROSITE" id="PS51900">
    <property type="entry name" value="CB"/>
    <property type="match status" value="1"/>
</dbReference>
<dbReference type="SUPFAM" id="SSF56349">
    <property type="entry name" value="DNA breaking-rejoining enzymes"/>
    <property type="match status" value="1"/>
</dbReference>
<dbReference type="PROSITE" id="PS51898">
    <property type="entry name" value="TYR_RECOMBINASE"/>
    <property type="match status" value="1"/>
</dbReference>
<dbReference type="PANTHER" id="PTHR30349:SF88">
    <property type="entry name" value="BLL1584 PROTEIN"/>
    <property type="match status" value="1"/>
</dbReference>
<evidence type="ECO:0000259" key="5">
    <source>
        <dbReference type="PROSITE" id="PS51898"/>
    </source>
</evidence>